<evidence type="ECO:0000256" key="1">
    <source>
        <dbReference type="SAM" id="Phobius"/>
    </source>
</evidence>
<keyword evidence="1" id="KW-1133">Transmembrane helix</keyword>
<feature type="transmembrane region" description="Helical" evidence="1">
    <location>
        <begin position="130"/>
        <end position="149"/>
    </location>
</feature>
<proteinExistence type="predicted"/>
<feature type="transmembrane region" description="Helical" evidence="1">
    <location>
        <begin position="9"/>
        <end position="26"/>
    </location>
</feature>
<feature type="transmembrane region" description="Helical" evidence="1">
    <location>
        <begin position="97"/>
        <end position="118"/>
    </location>
</feature>
<organism evidence="2 3">
    <name type="scientific">Enterococcus asini</name>
    <dbReference type="NCBI Taxonomy" id="57732"/>
    <lineage>
        <taxon>Bacteria</taxon>
        <taxon>Bacillati</taxon>
        <taxon>Bacillota</taxon>
        <taxon>Bacilli</taxon>
        <taxon>Lactobacillales</taxon>
        <taxon>Enterococcaceae</taxon>
        <taxon>Enterococcus</taxon>
    </lineage>
</organism>
<evidence type="ECO:0000313" key="2">
    <source>
        <dbReference type="EMBL" id="MDT2809143.1"/>
    </source>
</evidence>
<accession>A0AAW8TTA0</accession>
<reference evidence="2" key="1">
    <citation type="submission" date="2023-03" db="EMBL/GenBank/DDBJ databases">
        <authorList>
            <person name="Shen W."/>
            <person name="Cai J."/>
        </authorList>
    </citation>
    <scope>NUCLEOTIDE SEQUENCE</scope>
    <source>
        <strain evidence="2">B226-2</strain>
    </source>
</reference>
<gene>
    <name evidence="2" type="ORF">P7H43_01380</name>
</gene>
<name>A0AAW8TTA0_9ENTE</name>
<evidence type="ECO:0000313" key="3">
    <source>
        <dbReference type="Proteomes" id="UP001256711"/>
    </source>
</evidence>
<dbReference type="InterPro" id="IPR014509">
    <property type="entry name" value="YjdF-like"/>
</dbReference>
<evidence type="ECO:0008006" key="4">
    <source>
        <dbReference type="Google" id="ProtNLM"/>
    </source>
</evidence>
<comment type="caution">
    <text evidence="2">The sequence shown here is derived from an EMBL/GenBank/DDBJ whole genome shotgun (WGS) entry which is preliminary data.</text>
</comment>
<feature type="transmembrane region" description="Helical" evidence="1">
    <location>
        <begin position="38"/>
        <end position="55"/>
    </location>
</feature>
<dbReference type="EMBL" id="JARQBJ010000001">
    <property type="protein sequence ID" value="MDT2809143.1"/>
    <property type="molecule type" value="Genomic_DNA"/>
</dbReference>
<dbReference type="Proteomes" id="UP001256711">
    <property type="component" value="Unassembled WGS sequence"/>
</dbReference>
<protein>
    <recommendedName>
        <fullName evidence="4">DUF2238 domain-containing protein</fullName>
    </recommendedName>
</protein>
<feature type="transmembrane region" description="Helical" evidence="1">
    <location>
        <begin position="184"/>
        <end position="200"/>
    </location>
</feature>
<keyword evidence="1" id="KW-0472">Membrane</keyword>
<dbReference type="Pfam" id="PF09997">
    <property type="entry name" value="DUF2238"/>
    <property type="match status" value="1"/>
</dbReference>
<keyword evidence="1" id="KW-0812">Transmembrane</keyword>
<sequence>MNATKIKRGLTVFGILVLFFNIYEYIVELSPRSEMRVVILECLLGIGLIFLPDLIKRFFKILIPEPIQYFYWFFLFISVFLGTCLHLIRIINGWDKLLHTISPMLLTAIGYGLIAMFLKNAASKDVSIWLFLLFGFAFSGVCGVFWEFWEFICDSVANLNLQRYISHGQELVGRAALMDTMGDLFTNTAGAIIMGIYAFAKSNRRPEYFESYRIRKIK</sequence>
<feature type="transmembrane region" description="Helical" evidence="1">
    <location>
        <begin position="67"/>
        <end position="91"/>
    </location>
</feature>
<dbReference type="RefSeq" id="WP_161999335.1">
    <property type="nucleotide sequence ID" value="NZ_CAJJLU010000001.1"/>
</dbReference>
<dbReference type="AlphaFoldDB" id="A0AAW8TTA0"/>